<feature type="compositionally biased region" description="Acidic residues" evidence="1">
    <location>
        <begin position="69"/>
        <end position="85"/>
    </location>
</feature>
<sequence length="292" mass="32739">MHEVKFISKKLLQGKHRLIPTRHRCSPAELLSGNQPLQPLTEGFRDKFKHGRDPEVLLSPEWSCQDKEQEQEEEEQEEEEEEEVAGCEELLAEVCDHTSDQTEKCQELPPNVWIDPEEERARSSNPGPLTSKRTRQLGSSTFRGGGCCEKPLDSLRRQVNKDRRTPPPNPPLSRGPAASVKQRDTRGRYISSAQSRSHFHDKIKSVVKQSESISVCTLSICHCCSERFCRAVTASHSSERNVCAAAPPPTPPVYLNRAGCVSAVTVFILFFILVFILGFIRPVVSLLKLAAN</sequence>
<gene>
    <name evidence="3" type="ORF">PLEPLA_LOCUS20531</name>
</gene>
<feature type="transmembrane region" description="Helical" evidence="2">
    <location>
        <begin position="261"/>
        <end position="280"/>
    </location>
</feature>
<organism evidence="3 4">
    <name type="scientific">Pleuronectes platessa</name>
    <name type="common">European plaice</name>
    <dbReference type="NCBI Taxonomy" id="8262"/>
    <lineage>
        <taxon>Eukaryota</taxon>
        <taxon>Metazoa</taxon>
        <taxon>Chordata</taxon>
        <taxon>Craniata</taxon>
        <taxon>Vertebrata</taxon>
        <taxon>Euteleostomi</taxon>
        <taxon>Actinopterygii</taxon>
        <taxon>Neopterygii</taxon>
        <taxon>Teleostei</taxon>
        <taxon>Neoteleostei</taxon>
        <taxon>Acanthomorphata</taxon>
        <taxon>Carangaria</taxon>
        <taxon>Pleuronectiformes</taxon>
        <taxon>Pleuronectoidei</taxon>
        <taxon>Pleuronectidae</taxon>
        <taxon>Pleuronectes</taxon>
    </lineage>
</organism>
<comment type="caution">
    <text evidence="3">The sequence shown here is derived from an EMBL/GenBank/DDBJ whole genome shotgun (WGS) entry which is preliminary data.</text>
</comment>
<evidence type="ECO:0000256" key="2">
    <source>
        <dbReference type="SAM" id="Phobius"/>
    </source>
</evidence>
<accession>A0A9N7ULG1</accession>
<dbReference type="AlphaFoldDB" id="A0A9N7ULG1"/>
<proteinExistence type="predicted"/>
<keyword evidence="2" id="KW-0472">Membrane</keyword>
<feature type="region of interest" description="Disordered" evidence="1">
    <location>
        <begin position="56"/>
        <end position="85"/>
    </location>
</feature>
<evidence type="ECO:0000313" key="3">
    <source>
        <dbReference type="EMBL" id="CAB1432449.1"/>
    </source>
</evidence>
<protein>
    <submittedName>
        <fullName evidence="3">Uncharacterized protein</fullName>
    </submittedName>
</protein>
<evidence type="ECO:0000313" key="4">
    <source>
        <dbReference type="Proteomes" id="UP001153269"/>
    </source>
</evidence>
<name>A0A9N7ULG1_PLEPL</name>
<feature type="region of interest" description="Disordered" evidence="1">
    <location>
        <begin position="98"/>
        <end position="185"/>
    </location>
</feature>
<keyword evidence="2" id="KW-0812">Transmembrane</keyword>
<feature type="compositionally biased region" description="Basic and acidic residues" evidence="1">
    <location>
        <begin position="150"/>
        <end position="165"/>
    </location>
</feature>
<dbReference type="EMBL" id="CADEAL010001445">
    <property type="protein sequence ID" value="CAB1432449.1"/>
    <property type="molecule type" value="Genomic_DNA"/>
</dbReference>
<reference evidence="3" key="1">
    <citation type="submission" date="2020-03" db="EMBL/GenBank/DDBJ databases">
        <authorList>
            <person name="Weist P."/>
        </authorList>
    </citation>
    <scope>NUCLEOTIDE SEQUENCE</scope>
</reference>
<keyword evidence="2" id="KW-1133">Transmembrane helix</keyword>
<evidence type="ECO:0000256" key="1">
    <source>
        <dbReference type="SAM" id="MobiDB-lite"/>
    </source>
</evidence>
<dbReference type="Proteomes" id="UP001153269">
    <property type="component" value="Unassembled WGS sequence"/>
</dbReference>
<keyword evidence="4" id="KW-1185">Reference proteome</keyword>